<evidence type="ECO:0000256" key="1">
    <source>
        <dbReference type="ARBA" id="ARBA00010990"/>
    </source>
</evidence>
<dbReference type="InterPro" id="IPR008278">
    <property type="entry name" value="4-PPantetheinyl_Trfase_dom"/>
</dbReference>
<dbReference type="Pfam" id="PF01648">
    <property type="entry name" value="ACPS"/>
    <property type="match status" value="1"/>
</dbReference>
<name>A0ABX2DHR7_9BACL</name>
<dbReference type="RefSeq" id="WP_173127009.1">
    <property type="nucleotide sequence ID" value="NZ_JABMKX010000001.1"/>
</dbReference>
<evidence type="ECO:0000259" key="3">
    <source>
        <dbReference type="Pfam" id="PF01648"/>
    </source>
</evidence>
<dbReference type="InterPro" id="IPR037143">
    <property type="entry name" value="4-PPantetheinyl_Trfase_dom_sf"/>
</dbReference>
<dbReference type="InterPro" id="IPR050559">
    <property type="entry name" value="P-Pant_transferase_sf"/>
</dbReference>
<feature type="domain" description="4'-phosphopantetheinyl transferase" evidence="3">
    <location>
        <begin position="103"/>
        <end position="191"/>
    </location>
</feature>
<dbReference type="GO" id="GO:0016740">
    <property type="term" value="F:transferase activity"/>
    <property type="evidence" value="ECO:0007669"/>
    <property type="project" value="UniProtKB-KW"/>
</dbReference>
<comment type="similarity">
    <text evidence="1">Belongs to the P-Pant transferase superfamily. Gsp/Sfp/HetI/AcpT family.</text>
</comment>
<evidence type="ECO:0000313" key="6">
    <source>
        <dbReference type="Proteomes" id="UP000711047"/>
    </source>
</evidence>
<accession>A0ABX2DHR7</accession>
<reference evidence="5 6" key="1">
    <citation type="submission" date="2020-05" db="EMBL/GenBank/DDBJ databases">
        <title>Paenibacillus glebae, sp. nov., Paenibacillus humi sp. nov., Paenibacillus pedi sp. nov., Paenibacillus terrestris sp. nov. and Paenibacillus terricola sp. nov., isolated from a forest top soil sample.</title>
        <authorList>
            <person name="Qi S."/>
            <person name="Carlier A."/>
            <person name="Cnockaert M."/>
            <person name="Vandamme P."/>
        </authorList>
    </citation>
    <scope>NUCLEOTIDE SEQUENCE [LARGE SCALE GENOMIC DNA]</scope>
    <source>
        <strain evidence="5 6">LMG 29502</strain>
    </source>
</reference>
<comment type="caution">
    <text evidence="5">The sequence shown here is derived from an EMBL/GenBank/DDBJ whole genome shotgun (WGS) entry which is preliminary data.</text>
</comment>
<dbReference type="PANTHER" id="PTHR12215:SF10">
    <property type="entry name" value="L-AMINOADIPATE-SEMIALDEHYDE DEHYDROGENASE-PHOSPHOPANTETHEINYL TRANSFERASE"/>
    <property type="match status" value="1"/>
</dbReference>
<dbReference type="EMBL" id="JABMKX010000001">
    <property type="protein sequence ID" value="NQX44122.1"/>
    <property type="molecule type" value="Genomic_DNA"/>
</dbReference>
<gene>
    <name evidence="5" type="ORF">HQN87_02160</name>
</gene>
<dbReference type="PANTHER" id="PTHR12215">
    <property type="entry name" value="PHOSPHOPANTETHEINE TRANSFERASE"/>
    <property type="match status" value="1"/>
</dbReference>
<organism evidence="5 6">
    <name type="scientific">Paenibacillus tritici</name>
    <dbReference type="NCBI Taxonomy" id="1873425"/>
    <lineage>
        <taxon>Bacteria</taxon>
        <taxon>Bacillati</taxon>
        <taxon>Bacillota</taxon>
        <taxon>Bacilli</taxon>
        <taxon>Bacillales</taxon>
        <taxon>Paenibacillaceae</taxon>
        <taxon>Paenibacillus</taxon>
    </lineage>
</organism>
<dbReference type="Pfam" id="PF22624">
    <property type="entry name" value="AASDHPPT_N"/>
    <property type="match status" value="1"/>
</dbReference>
<dbReference type="InterPro" id="IPR055066">
    <property type="entry name" value="AASDHPPT_N"/>
</dbReference>
<keyword evidence="6" id="KW-1185">Reference proteome</keyword>
<evidence type="ECO:0000313" key="5">
    <source>
        <dbReference type="EMBL" id="NQX44122.1"/>
    </source>
</evidence>
<feature type="domain" description="4'-phosphopantetheinyl transferase N-terminal" evidence="4">
    <location>
        <begin position="17"/>
        <end position="94"/>
    </location>
</feature>
<keyword evidence="2 5" id="KW-0808">Transferase</keyword>
<dbReference type="Gene3D" id="3.90.470.20">
    <property type="entry name" value="4'-phosphopantetheinyl transferase domain"/>
    <property type="match status" value="2"/>
</dbReference>
<sequence>MLIVAVSLGTAFSVSELLPYVSPERRMRSSRLKREDDVHRSLVGEMLARMFAMGIEGLRNDEIRFEQGVFGKPRLSGMREPWDYNLSHSGKWVAGIVSRKGQRVGIDIQKMAAVDLLQARYSLSAEEMEHYHTLLHPDAQMHYFYDLWTRKESYLKMEGIGLSVPNRAVFSEQYALKYEQSLLSDQLPDHGFRQYPIDPGYVLTACSTDFRFPEQSLVVRAKDLAEVFLRRCREQEETACNRRDEVTVP</sequence>
<dbReference type="Proteomes" id="UP000711047">
    <property type="component" value="Unassembled WGS sequence"/>
</dbReference>
<proteinExistence type="inferred from homology"/>
<dbReference type="SUPFAM" id="SSF56214">
    <property type="entry name" value="4'-phosphopantetheinyl transferase"/>
    <property type="match status" value="2"/>
</dbReference>
<evidence type="ECO:0000259" key="4">
    <source>
        <dbReference type="Pfam" id="PF22624"/>
    </source>
</evidence>
<evidence type="ECO:0000256" key="2">
    <source>
        <dbReference type="ARBA" id="ARBA00022679"/>
    </source>
</evidence>
<protein>
    <submittedName>
        <fullName evidence="5">4'-phosphopantetheinyl transferase superfamily protein</fullName>
    </submittedName>
</protein>